<dbReference type="Proteomes" id="UP000287651">
    <property type="component" value="Unassembled WGS sequence"/>
</dbReference>
<accession>A0A426ZNR3</accession>
<evidence type="ECO:0000313" key="2">
    <source>
        <dbReference type="Proteomes" id="UP000287651"/>
    </source>
</evidence>
<dbReference type="EMBL" id="AMZH03005733">
    <property type="protein sequence ID" value="RRT65673.1"/>
    <property type="molecule type" value="Genomic_DNA"/>
</dbReference>
<reference evidence="1 2" key="1">
    <citation type="journal article" date="2014" name="Agronomy (Basel)">
        <title>A Draft Genome Sequence for Ensete ventricosum, the Drought-Tolerant Tree Against Hunger.</title>
        <authorList>
            <person name="Harrison J."/>
            <person name="Moore K.A."/>
            <person name="Paszkiewicz K."/>
            <person name="Jones T."/>
            <person name="Grant M."/>
            <person name="Ambacheew D."/>
            <person name="Muzemil S."/>
            <person name="Studholme D.J."/>
        </authorList>
    </citation>
    <scope>NUCLEOTIDE SEQUENCE [LARGE SCALE GENOMIC DNA]</scope>
</reference>
<comment type="caution">
    <text evidence="1">The sequence shown here is derived from an EMBL/GenBank/DDBJ whole genome shotgun (WGS) entry which is preliminary data.</text>
</comment>
<dbReference type="AlphaFoldDB" id="A0A426ZNR3"/>
<organism evidence="1 2">
    <name type="scientific">Ensete ventricosum</name>
    <name type="common">Abyssinian banana</name>
    <name type="synonym">Musa ensete</name>
    <dbReference type="NCBI Taxonomy" id="4639"/>
    <lineage>
        <taxon>Eukaryota</taxon>
        <taxon>Viridiplantae</taxon>
        <taxon>Streptophyta</taxon>
        <taxon>Embryophyta</taxon>
        <taxon>Tracheophyta</taxon>
        <taxon>Spermatophyta</taxon>
        <taxon>Magnoliopsida</taxon>
        <taxon>Liliopsida</taxon>
        <taxon>Zingiberales</taxon>
        <taxon>Musaceae</taxon>
        <taxon>Ensete</taxon>
    </lineage>
</organism>
<evidence type="ECO:0000313" key="1">
    <source>
        <dbReference type="EMBL" id="RRT65673.1"/>
    </source>
</evidence>
<gene>
    <name evidence="1" type="ORF">B296_00028959</name>
</gene>
<name>A0A426ZNR3_ENSVE</name>
<protein>
    <submittedName>
        <fullName evidence="1">Uncharacterized protein</fullName>
    </submittedName>
</protein>
<proteinExistence type="predicted"/>
<sequence length="53" mass="5745">DCGYEVVASPSEGVIVPRFSSSVVFDKDEGRRRLRPSAKNAVNKPSHCLAVRG</sequence>
<feature type="non-terminal residue" evidence="1">
    <location>
        <position position="1"/>
    </location>
</feature>